<organism evidence="1 2">
    <name type="scientific">Natronococcus jeotgali DSM 18795</name>
    <dbReference type="NCBI Taxonomy" id="1227498"/>
    <lineage>
        <taxon>Archaea</taxon>
        <taxon>Methanobacteriati</taxon>
        <taxon>Methanobacteriota</taxon>
        <taxon>Stenosarchaea group</taxon>
        <taxon>Halobacteria</taxon>
        <taxon>Halobacteriales</taxon>
        <taxon>Natrialbaceae</taxon>
        <taxon>Natronococcus</taxon>
    </lineage>
</organism>
<evidence type="ECO:0000313" key="2">
    <source>
        <dbReference type="Proteomes" id="UP000011531"/>
    </source>
</evidence>
<keyword evidence="2" id="KW-1185">Reference proteome</keyword>
<dbReference type="AlphaFoldDB" id="L9XEL8"/>
<gene>
    <name evidence="1" type="ORF">C492_10795</name>
</gene>
<dbReference type="Proteomes" id="UP000011531">
    <property type="component" value="Unassembled WGS sequence"/>
</dbReference>
<comment type="caution">
    <text evidence="1">The sequence shown here is derived from an EMBL/GenBank/DDBJ whole genome shotgun (WGS) entry which is preliminary data.</text>
</comment>
<sequence>MPEQSEQADNDIHEDQLLNFLVNTINEEVDLDLGANAKTTSEDIYEVLVGAMMET</sequence>
<accession>L9XEL8</accession>
<protein>
    <submittedName>
        <fullName evidence="1">Transposase (ISH3)</fullName>
    </submittedName>
</protein>
<proteinExistence type="predicted"/>
<evidence type="ECO:0000313" key="1">
    <source>
        <dbReference type="EMBL" id="ELY60052.1"/>
    </source>
</evidence>
<name>L9XEL8_9EURY</name>
<reference evidence="1 2" key="1">
    <citation type="journal article" date="2014" name="PLoS Genet.">
        <title>Phylogenetically driven sequencing of extremely halophilic archaea reveals strategies for static and dynamic osmo-response.</title>
        <authorList>
            <person name="Becker E.A."/>
            <person name="Seitzer P.M."/>
            <person name="Tritt A."/>
            <person name="Larsen D."/>
            <person name="Krusor M."/>
            <person name="Yao A.I."/>
            <person name="Wu D."/>
            <person name="Madern D."/>
            <person name="Eisen J.A."/>
            <person name="Darling A.E."/>
            <person name="Facciotti M.T."/>
        </authorList>
    </citation>
    <scope>NUCLEOTIDE SEQUENCE [LARGE SCALE GENOMIC DNA]</scope>
    <source>
        <strain evidence="1 2">DSM 18795</strain>
    </source>
</reference>
<dbReference type="EMBL" id="AOIA01000094">
    <property type="protein sequence ID" value="ELY60052.1"/>
    <property type="molecule type" value="Genomic_DNA"/>
</dbReference>